<keyword evidence="2 5" id="KW-0547">Nucleotide-binding</keyword>
<keyword evidence="6" id="KW-0460">Magnesium</keyword>
<dbReference type="PANTHER" id="PTHR10218">
    <property type="entry name" value="GTP-BINDING PROTEIN ALPHA SUBUNIT"/>
    <property type="match status" value="1"/>
</dbReference>
<feature type="binding site" evidence="6">
    <location>
        <position position="598"/>
    </location>
    <ligand>
        <name>Mg(2+)</name>
        <dbReference type="ChEBI" id="CHEBI:18420"/>
    </ligand>
</feature>
<dbReference type="Gene3D" id="3.40.50.300">
    <property type="entry name" value="P-loop containing nucleotide triphosphate hydrolases"/>
    <property type="match status" value="1"/>
</dbReference>
<dbReference type="InterPro" id="IPR001019">
    <property type="entry name" value="Gprotein_alpha_su"/>
</dbReference>
<dbReference type="GO" id="GO:0005834">
    <property type="term" value="C:heterotrimeric G-protein complex"/>
    <property type="evidence" value="ECO:0007669"/>
    <property type="project" value="TreeGrafter"/>
</dbReference>
<keyword evidence="4" id="KW-0807">Transducer</keyword>
<dbReference type="GO" id="GO:0005737">
    <property type="term" value="C:cytoplasm"/>
    <property type="evidence" value="ECO:0007669"/>
    <property type="project" value="TreeGrafter"/>
</dbReference>
<evidence type="ECO:0000256" key="2">
    <source>
        <dbReference type="ARBA" id="ARBA00022741"/>
    </source>
</evidence>
<sequence>MPQSCGHGILSRCASPVAVVWSCQTRPLGSRHTLTCNHHHQVHFEIGSYESTARGRIEQRLGKCFDTICRFPATAPPLEAMYRVLGKDAPTPCIEFLQPTPHMWKLCAGCSDAIYRFPATHPVDSLDLEATLTLFNARNVVPSTSEERVIFEAGQHADVRGCMEDASYNISRVSVVVFGLRRSSFIVHRWPLAVGWVELVELGWLVGRVRVYTEQNTSTSAFHPPNPKTHRKPPKTPYPKSSQNKSYHGPPNILHHNNLIHNLAIRRPPINPPPPPTQRNSLGKKHPPGSRGGGKENFRMKYARADWDAERASWRAVIQLNVIRSIITIVEALQAEMDGEPEGEGDLQHPVSPGGVSSAGGGGGGGGGGEASGSGVVVGGTGREGSKQLSTLLTGKHQVLKMRLGPLRRVETDLKRRLGAGSDEDMGLPLPSPAPAAAAAAATGDGAATNVLGGANLGPLSLETDSQGLARPLGAASAQREFGVTRLQEALQRGQRLVRKGSAQSVRRQGRVGSGRATPVGEDGEEEGEMVDDATEILASCLEDMKALWTDDVVRAVLKKRRIRIEDTAGFFLDDLDRIAQRDYSPSDDDVVRARLRTLGVQEYRIRLDDGPTSIFAGGIGGDAGKEWILYDVGGSRTVRHAWLPYFDNVQAIIFLAPVSCFDERLTEDARVNRLEDSFLLWRTVCSSKLLASTTMILFLNKCDLLKRKLKAGVQVRKYLPSYGERANDVNTVVKYLREKFKEQLKEHSPTQRASYFYATSVVDTKATATTIKAVKDSILRDYLKNADFVRPFLFPFPFPTSPPPPSYLFSC</sequence>
<keyword evidence="3 5" id="KW-0342">GTP-binding</keyword>
<dbReference type="InterPro" id="IPR011025">
    <property type="entry name" value="GproteinA_insert"/>
</dbReference>
<reference evidence="8" key="1">
    <citation type="submission" date="2021-02" db="EMBL/GenBank/DDBJ databases">
        <title>Psilocybe cubensis genome.</title>
        <authorList>
            <person name="Mckernan K.J."/>
            <person name="Crawford S."/>
            <person name="Trippe A."/>
            <person name="Kane L.T."/>
            <person name="Mclaughlin S."/>
        </authorList>
    </citation>
    <scope>NUCLEOTIDE SEQUENCE [LARGE SCALE GENOMIC DNA]</scope>
    <source>
        <strain evidence="8">MGC-MH-2018</strain>
    </source>
</reference>
<comment type="caution">
    <text evidence="8">The sequence shown here is derived from an EMBL/GenBank/DDBJ whole genome shotgun (WGS) entry which is preliminary data.</text>
</comment>
<evidence type="ECO:0000256" key="3">
    <source>
        <dbReference type="ARBA" id="ARBA00023134"/>
    </source>
</evidence>
<dbReference type="PRINTS" id="PR00318">
    <property type="entry name" value="GPROTEINA"/>
</dbReference>
<dbReference type="PROSITE" id="PS51882">
    <property type="entry name" value="G_ALPHA"/>
    <property type="match status" value="1"/>
</dbReference>
<dbReference type="FunFam" id="3.40.50.300:FF:000692">
    <property type="entry name" value="Guanine nucleotide-binding protein subunit alpha"/>
    <property type="match status" value="1"/>
</dbReference>
<dbReference type="GO" id="GO:0001664">
    <property type="term" value="F:G protein-coupled receptor binding"/>
    <property type="evidence" value="ECO:0007669"/>
    <property type="project" value="TreeGrafter"/>
</dbReference>
<evidence type="ECO:0008006" key="9">
    <source>
        <dbReference type="Google" id="ProtNLM"/>
    </source>
</evidence>
<dbReference type="GO" id="GO:0005525">
    <property type="term" value="F:GTP binding"/>
    <property type="evidence" value="ECO:0007669"/>
    <property type="project" value="UniProtKB-KW"/>
</dbReference>
<evidence type="ECO:0000313" key="8">
    <source>
        <dbReference type="EMBL" id="KAG5166036.1"/>
    </source>
</evidence>
<dbReference type="EMBL" id="JAFIQS010000008">
    <property type="protein sequence ID" value="KAG5166036.1"/>
    <property type="molecule type" value="Genomic_DNA"/>
</dbReference>
<dbReference type="Gene3D" id="1.10.400.10">
    <property type="entry name" value="GI Alpha 1, domain 2-like"/>
    <property type="match status" value="1"/>
</dbReference>
<dbReference type="AlphaFoldDB" id="A0A8H7XU58"/>
<protein>
    <recommendedName>
        <fullName evidence="9">G-alpha-domain-containing protein</fullName>
    </recommendedName>
</protein>
<dbReference type="SUPFAM" id="SSF52540">
    <property type="entry name" value="P-loop containing nucleoside triphosphate hydrolases"/>
    <property type="match status" value="1"/>
</dbReference>
<organism evidence="8">
    <name type="scientific">Psilocybe cubensis</name>
    <name type="common">Psychedelic mushroom</name>
    <name type="synonym">Stropharia cubensis</name>
    <dbReference type="NCBI Taxonomy" id="181762"/>
    <lineage>
        <taxon>Eukaryota</taxon>
        <taxon>Fungi</taxon>
        <taxon>Dikarya</taxon>
        <taxon>Basidiomycota</taxon>
        <taxon>Agaricomycotina</taxon>
        <taxon>Agaricomycetes</taxon>
        <taxon>Agaricomycetidae</taxon>
        <taxon>Agaricales</taxon>
        <taxon>Agaricineae</taxon>
        <taxon>Strophariaceae</taxon>
        <taxon>Psilocybe</taxon>
    </lineage>
</organism>
<feature type="region of interest" description="Disordered" evidence="7">
    <location>
        <begin position="498"/>
        <end position="530"/>
    </location>
</feature>
<dbReference type="SUPFAM" id="SSF47895">
    <property type="entry name" value="Transducin (alpha subunit), insertion domain"/>
    <property type="match status" value="1"/>
</dbReference>
<feature type="region of interest" description="Disordered" evidence="7">
    <location>
        <begin position="217"/>
        <end position="253"/>
    </location>
</feature>
<feature type="compositionally biased region" description="Gly residues" evidence="7">
    <location>
        <begin position="357"/>
        <end position="383"/>
    </location>
</feature>
<dbReference type="GO" id="GO:0046872">
    <property type="term" value="F:metal ion binding"/>
    <property type="evidence" value="ECO:0007669"/>
    <property type="project" value="UniProtKB-KW"/>
</dbReference>
<dbReference type="InterPro" id="IPR027417">
    <property type="entry name" value="P-loop_NTPase"/>
</dbReference>
<dbReference type="PANTHER" id="PTHR10218:SF360">
    <property type="entry name" value="GUANINE NUCLEOTIDE-BINDING PROTEIN SUBUNIT ALPHA HOMOLOG"/>
    <property type="match status" value="1"/>
</dbReference>
<dbReference type="SMART" id="SM00275">
    <property type="entry name" value="G_alpha"/>
    <property type="match status" value="1"/>
</dbReference>
<feature type="region of interest" description="Disordered" evidence="7">
    <location>
        <begin position="338"/>
        <end position="383"/>
    </location>
</feature>
<evidence type="ECO:0000256" key="6">
    <source>
        <dbReference type="PIRSR" id="PIRSR601019-2"/>
    </source>
</evidence>
<accession>A0A8H7XU58</accession>
<name>A0A8H7XU58_PSICU</name>
<evidence type="ECO:0000256" key="7">
    <source>
        <dbReference type="SAM" id="MobiDB-lite"/>
    </source>
</evidence>
<keyword evidence="1 6" id="KW-0479">Metal-binding</keyword>
<gene>
    <name evidence="8" type="ORF">JR316_008104</name>
</gene>
<evidence type="ECO:0000256" key="1">
    <source>
        <dbReference type="ARBA" id="ARBA00022723"/>
    </source>
</evidence>
<feature type="binding site" evidence="5">
    <location>
        <begin position="701"/>
        <end position="704"/>
    </location>
    <ligand>
        <name>GTP</name>
        <dbReference type="ChEBI" id="CHEBI:37565"/>
    </ligand>
</feature>
<feature type="region of interest" description="Disordered" evidence="7">
    <location>
        <begin position="265"/>
        <end position="297"/>
    </location>
</feature>
<dbReference type="GO" id="GO:0031683">
    <property type="term" value="F:G-protein beta/gamma-subunit complex binding"/>
    <property type="evidence" value="ECO:0007669"/>
    <property type="project" value="InterPro"/>
</dbReference>
<dbReference type="GO" id="GO:0007188">
    <property type="term" value="P:adenylate cyclase-modulating G protein-coupled receptor signaling pathway"/>
    <property type="evidence" value="ECO:0007669"/>
    <property type="project" value="TreeGrafter"/>
</dbReference>
<evidence type="ECO:0000256" key="4">
    <source>
        <dbReference type="ARBA" id="ARBA00023224"/>
    </source>
</evidence>
<dbReference type="GO" id="GO:0003924">
    <property type="term" value="F:GTPase activity"/>
    <property type="evidence" value="ECO:0007669"/>
    <property type="project" value="InterPro"/>
</dbReference>
<evidence type="ECO:0000256" key="5">
    <source>
        <dbReference type="PIRSR" id="PIRSR601019-1"/>
    </source>
</evidence>
<dbReference type="Pfam" id="PF00503">
    <property type="entry name" value="G-alpha"/>
    <property type="match status" value="1"/>
</dbReference>
<proteinExistence type="predicted"/>